<dbReference type="InterPro" id="IPR011652">
    <property type="entry name" value="MORN_2"/>
</dbReference>
<organism evidence="2 3">
    <name type="scientific">Pedobacter albus</name>
    <dbReference type="NCBI Taxonomy" id="3113905"/>
    <lineage>
        <taxon>Bacteria</taxon>
        <taxon>Pseudomonadati</taxon>
        <taxon>Bacteroidota</taxon>
        <taxon>Sphingobacteriia</taxon>
        <taxon>Sphingobacteriales</taxon>
        <taxon>Sphingobacteriaceae</taxon>
        <taxon>Pedobacter</taxon>
    </lineage>
</organism>
<evidence type="ECO:0008006" key="4">
    <source>
        <dbReference type="Google" id="ProtNLM"/>
    </source>
</evidence>
<reference evidence="2 3" key="1">
    <citation type="submission" date="2024-01" db="EMBL/GenBank/DDBJ databases">
        <title>Pedobacter sp. nov., isolated from fresh soil.</title>
        <authorList>
            <person name="Le N.T.T."/>
        </authorList>
    </citation>
    <scope>NUCLEOTIDE SEQUENCE [LARGE SCALE GENOMIC DNA]</scope>
    <source>
        <strain evidence="2 3">KR3-3</strain>
    </source>
</reference>
<name>A0ABU7IAR4_9SPHI</name>
<evidence type="ECO:0000313" key="2">
    <source>
        <dbReference type="EMBL" id="MEE1946578.1"/>
    </source>
</evidence>
<feature type="signal peptide" evidence="1">
    <location>
        <begin position="1"/>
        <end position="19"/>
    </location>
</feature>
<keyword evidence="1" id="KW-0732">Signal</keyword>
<dbReference type="Gene3D" id="3.90.930.1">
    <property type="match status" value="1"/>
</dbReference>
<dbReference type="Proteomes" id="UP001336835">
    <property type="component" value="Unassembled WGS sequence"/>
</dbReference>
<keyword evidence="3" id="KW-1185">Reference proteome</keyword>
<evidence type="ECO:0000313" key="3">
    <source>
        <dbReference type="Proteomes" id="UP001336835"/>
    </source>
</evidence>
<evidence type="ECO:0000256" key="1">
    <source>
        <dbReference type="SAM" id="SignalP"/>
    </source>
</evidence>
<feature type="chain" id="PRO_5046748130" description="TonB C-terminal domain-containing protein" evidence="1">
    <location>
        <begin position="20"/>
        <end position="291"/>
    </location>
</feature>
<dbReference type="Gene3D" id="3.30.1150.10">
    <property type="match status" value="1"/>
</dbReference>
<sequence>MKRYILLPLFLLTAATLFAQQDTTLIYSNPGYNKDPLRSKWRKEIVHKDSLWVVMLYNGKDELRERISYGDEKLSVRSGPYAFYENGKLVETGDFDKGYKYGEWKILFPNEQVQEKANYAWNTLHGTYRLYWDNGHVRKEGRYSRGKKVGNWRMFHKTGKLALKENYDDNGQLTEGEYFDADGKSVAKTEVVTPPSYKGGLAAFYQLFARSFKYPANLPKEEVPAKMEVDFEVLSNGRLTAIGFPKNTNPKLKREVLRVLALSLGNWIPGTELGEPVEMQYILPLEILLQQ</sequence>
<dbReference type="EMBL" id="JAZDQT010000003">
    <property type="protein sequence ID" value="MEE1946578.1"/>
    <property type="molecule type" value="Genomic_DNA"/>
</dbReference>
<dbReference type="SUPFAM" id="SSF82185">
    <property type="entry name" value="Histone H3 K4-specific methyltransferase SET7/9 N-terminal domain"/>
    <property type="match status" value="1"/>
</dbReference>
<gene>
    <name evidence="2" type="ORF">VRU48_15740</name>
</gene>
<comment type="caution">
    <text evidence="2">The sequence shown here is derived from an EMBL/GenBank/DDBJ whole genome shotgun (WGS) entry which is preliminary data.</text>
</comment>
<protein>
    <recommendedName>
        <fullName evidence="4">TonB C-terminal domain-containing protein</fullName>
    </recommendedName>
</protein>
<proteinExistence type="predicted"/>
<dbReference type="RefSeq" id="WP_330108880.1">
    <property type="nucleotide sequence ID" value="NZ_JAZDQT010000003.1"/>
</dbReference>
<accession>A0ABU7IAR4</accession>
<dbReference type="Pfam" id="PF07661">
    <property type="entry name" value="MORN_2"/>
    <property type="match status" value="3"/>
</dbReference>